<feature type="domain" description="Beta-lactamase-related" evidence="3">
    <location>
        <begin position="42"/>
        <end position="353"/>
    </location>
</feature>
<feature type="signal peptide" evidence="2">
    <location>
        <begin position="1"/>
        <end position="20"/>
    </location>
</feature>
<sequence length="373" mass="38895">MIRRAIFLSIAIIAAPFASRADDGADPVLAAATDVGGVVMFMESGAPGMVLAVVRGGHSLVLGYGETEKGNKRTPDGDSLVRLNSITKVFATETLAALAADGKLRLTDTLQRYAGAAKVPASSGHEITLLDLATHSAALPREMGESPEGVMQRAWPTRADRWAWLPGYKLPWAPGTIASYSNVSFDLLADAIETAAGEAYPNVLRARVTAPLGMANTTFTPTPAQCERLMVGSGLGGAGPCVDTTATDGSGGLYSTANDMARWLRHNIEDANDGPLALSHAVYRQRQALEAAIGFDEAGPMSGLGLGWVITAGEGIRPTLIAKSGGGVGFMSYIVFAPGRGVGLFVAVNRAEFGMFKALTETANGIVMDLVTR</sequence>
<dbReference type="STRING" id="395965.Msil_0928"/>
<dbReference type="EMBL" id="CP001280">
    <property type="protein sequence ID" value="ACK49897.1"/>
    <property type="molecule type" value="Genomic_DNA"/>
</dbReference>
<evidence type="ECO:0000256" key="1">
    <source>
        <dbReference type="ARBA" id="ARBA00038473"/>
    </source>
</evidence>
<dbReference type="eggNOG" id="COG1680">
    <property type="taxonomic scope" value="Bacteria"/>
</dbReference>
<accession>B8EJV0</accession>
<dbReference type="KEGG" id="msl:Msil_0928"/>
<dbReference type="HOGENOM" id="CLU_020027_7_1_5"/>
<dbReference type="AlphaFoldDB" id="B8EJV0"/>
<dbReference type="NCBIfam" id="NF007943">
    <property type="entry name" value="PRK10662.1"/>
    <property type="match status" value="1"/>
</dbReference>
<dbReference type="InterPro" id="IPR012338">
    <property type="entry name" value="Beta-lactam/transpept-like"/>
</dbReference>
<dbReference type="Gene3D" id="3.40.710.10">
    <property type="entry name" value="DD-peptidase/beta-lactamase superfamily"/>
    <property type="match status" value="1"/>
</dbReference>
<dbReference type="InterPro" id="IPR001466">
    <property type="entry name" value="Beta-lactam-related"/>
</dbReference>
<dbReference type="Proteomes" id="UP000002257">
    <property type="component" value="Chromosome"/>
</dbReference>
<reference evidence="4 5" key="1">
    <citation type="journal article" date="2010" name="J. Bacteriol.">
        <title>Complete genome sequence of the aerobic facultative methanotroph Methylocella silvestris BL2.</title>
        <authorList>
            <person name="Chen Y."/>
            <person name="Crombie A."/>
            <person name="Rahman M.T."/>
            <person name="Dedysh S.N."/>
            <person name="Liesack W."/>
            <person name="Stott M.B."/>
            <person name="Alam M."/>
            <person name="Theisen A.R."/>
            <person name="Murrell J.C."/>
            <person name="Dunfield P.F."/>
        </authorList>
    </citation>
    <scope>NUCLEOTIDE SEQUENCE [LARGE SCALE GENOMIC DNA]</scope>
    <source>
        <strain evidence="5">DSM 15510 / CIP 108128 / LMG 27833 / NCIMB 13906 / BL2</strain>
    </source>
</reference>
<comment type="similarity">
    <text evidence="1">Belongs to the beta-lactamase family.</text>
</comment>
<evidence type="ECO:0000313" key="4">
    <source>
        <dbReference type="EMBL" id="ACK49897.1"/>
    </source>
</evidence>
<dbReference type="MEROPS" id="S12.012"/>
<proteinExistence type="inferred from homology"/>
<dbReference type="RefSeq" id="WP_012589967.1">
    <property type="nucleotide sequence ID" value="NC_011666.1"/>
</dbReference>
<dbReference type="SUPFAM" id="SSF56601">
    <property type="entry name" value="beta-lactamase/transpeptidase-like"/>
    <property type="match status" value="1"/>
</dbReference>
<dbReference type="PANTHER" id="PTHR22935">
    <property type="entry name" value="PENICILLIN-BINDING PROTEIN"/>
    <property type="match status" value="1"/>
</dbReference>
<name>B8EJV0_METSB</name>
<dbReference type="InterPro" id="IPR051478">
    <property type="entry name" value="Beta-lactamase-like_AB/R"/>
</dbReference>
<evidence type="ECO:0000313" key="5">
    <source>
        <dbReference type="Proteomes" id="UP000002257"/>
    </source>
</evidence>
<gene>
    <name evidence="4" type="ordered locus">Msil_0928</name>
</gene>
<feature type="chain" id="PRO_5002871014" evidence="2">
    <location>
        <begin position="21"/>
        <end position="373"/>
    </location>
</feature>
<keyword evidence="2" id="KW-0732">Signal</keyword>
<dbReference type="SMR" id="B8EJV0"/>
<dbReference type="PANTHER" id="PTHR22935:SF95">
    <property type="entry name" value="BETA-LACTAMASE-LIKE 1-RELATED"/>
    <property type="match status" value="1"/>
</dbReference>
<evidence type="ECO:0000259" key="3">
    <source>
        <dbReference type="Pfam" id="PF00144"/>
    </source>
</evidence>
<evidence type="ECO:0000256" key="2">
    <source>
        <dbReference type="SAM" id="SignalP"/>
    </source>
</evidence>
<keyword evidence="5" id="KW-1185">Reference proteome</keyword>
<organism evidence="4 5">
    <name type="scientific">Methylocella silvestris (strain DSM 15510 / CIP 108128 / LMG 27833 / NCIMB 13906 / BL2)</name>
    <dbReference type="NCBI Taxonomy" id="395965"/>
    <lineage>
        <taxon>Bacteria</taxon>
        <taxon>Pseudomonadati</taxon>
        <taxon>Pseudomonadota</taxon>
        <taxon>Alphaproteobacteria</taxon>
        <taxon>Hyphomicrobiales</taxon>
        <taxon>Beijerinckiaceae</taxon>
        <taxon>Methylocella</taxon>
    </lineage>
</organism>
<protein>
    <submittedName>
        <fullName evidence="4">Beta-lactamase</fullName>
    </submittedName>
</protein>
<dbReference type="Pfam" id="PF00144">
    <property type="entry name" value="Beta-lactamase"/>
    <property type="match status" value="1"/>
</dbReference>